<dbReference type="UniPathway" id="UPA00068">
    <property type="reaction ID" value="UER00108"/>
</dbReference>
<proteinExistence type="inferred from homology"/>
<accession>A0A150WJV5</accession>
<keyword evidence="5" id="KW-0963">Cytoplasm</keyword>
<dbReference type="NCBIfam" id="TIGR01850">
    <property type="entry name" value="argC"/>
    <property type="match status" value="1"/>
</dbReference>
<comment type="caution">
    <text evidence="8">The sequence shown here is derived from an EMBL/GenBank/DDBJ whole genome shotgun (WGS) entry which is preliminary data.</text>
</comment>
<dbReference type="GO" id="GO:0006526">
    <property type="term" value="P:L-arginine biosynthetic process"/>
    <property type="evidence" value="ECO:0007669"/>
    <property type="project" value="UniProtKB-UniRule"/>
</dbReference>
<comment type="catalytic activity">
    <reaction evidence="5">
        <text>N-acetyl-L-glutamate 5-semialdehyde + phosphate + NADP(+) = N-acetyl-L-glutamyl 5-phosphate + NADPH + H(+)</text>
        <dbReference type="Rhea" id="RHEA:21588"/>
        <dbReference type="ChEBI" id="CHEBI:15378"/>
        <dbReference type="ChEBI" id="CHEBI:29123"/>
        <dbReference type="ChEBI" id="CHEBI:43474"/>
        <dbReference type="ChEBI" id="CHEBI:57783"/>
        <dbReference type="ChEBI" id="CHEBI:57936"/>
        <dbReference type="ChEBI" id="CHEBI:58349"/>
        <dbReference type="EC" id="1.2.1.38"/>
    </reaction>
</comment>
<dbReference type="PANTHER" id="PTHR32338">
    <property type="entry name" value="N-ACETYL-GAMMA-GLUTAMYL-PHOSPHATE REDUCTASE, CHLOROPLASTIC-RELATED-RELATED"/>
    <property type="match status" value="1"/>
</dbReference>
<dbReference type="Proteomes" id="UP000075320">
    <property type="component" value="Unassembled WGS sequence"/>
</dbReference>
<keyword evidence="4 5" id="KW-0560">Oxidoreductase</keyword>
<dbReference type="Gene3D" id="3.30.360.10">
    <property type="entry name" value="Dihydrodipicolinate Reductase, domain 2"/>
    <property type="match status" value="1"/>
</dbReference>
<dbReference type="RefSeq" id="WP_061835705.1">
    <property type="nucleotide sequence ID" value="NZ_LUKE01000003.1"/>
</dbReference>
<dbReference type="GO" id="GO:0070401">
    <property type="term" value="F:NADP+ binding"/>
    <property type="evidence" value="ECO:0007669"/>
    <property type="project" value="InterPro"/>
</dbReference>
<dbReference type="Pfam" id="PF01118">
    <property type="entry name" value="Semialdhyde_dh"/>
    <property type="match status" value="1"/>
</dbReference>
<dbReference type="SUPFAM" id="SSF55347">
    <property type="entry name" value="Glyceraldehyde-3-phosphate dehydrogenase-like, C-terminal domain"/>
    <property type="match status" value="1"/>
</dbReference>
<dbReference type="InterPro" id="IPR058924">
    <property type="entry name" value="AGPR_dimerisation_dom"/>
</dbReference>
<dbReference type="CDD" id="cd23934">
    <property type="entry name" value="AGPR_1_C"/>
    <property type="match status" value="1"/>
</dbReference>
<dbReference type="Pfam" id="PF22698">
    <property type="entry name" value="Semialdhyde_dhC_1"/>
    <property type="match status" value="1"/>
</dbReference>
<dbReference type="AlphaFoldDB" id="A0A150WJV5"/>
<dbReference type="InterPro" id="IPR050085">
    <property type="entry name" value="AGPR"/>
</dbReference>
<evidence type="ECO:0000259" key="7">
    <source>
        <dbReference type="SMART" id="SM00859"/>
    </source>
</evidence>
<comment type="function">
    <text evidence="5">Catalyzes the NADPH-dependent reduction of N-acetyl-5-glutamyl phosphate to yield N-acetyl-L-glutamate 5-semialdehyde.</text>
</comment>
<dbReference type="EMBL" id="LUKE01000003">
    <property type="protein sequence ID" value="KYG63811.1"/>
    <property type="molecule type" value="Genomic_DNA"/>
</dbReference>
<keyword evidence="1 5" id="KW-0055">Arginine biosynthesis</keyword>
<dbReference type="PANTHER" id="PTHR32338:SF10">
    <property type="entry name" value="N-ACETYL-GAMMA-GLUTAMYL-PHOSPHATE REDUCTASE, CHLOROPLASTIC-RELATED"/>
    <property type="match status" value="1"/>
</dbReference>
<keyword evidence="3 5" id="KW-0521">NADP</keyword>
<dbReference type="SUPFAM" id="SSF51735">
    <property type="entry name" value="NAD(P)-binding Rossmann-fold domains"/>
    <property type="match status" value="1"/>
</dbReference>
<evidence type="ECO:0000313" key="8">
    <source>
        <dbReference type="EMBL" id="KYG63811.1"/>
    </source>
</evidence>
<dbReference type="Gene3D" id="3.40.50.720">
    <property type="entry name" value="NAD(P)-binding Rossmann-like Domain"/>
    <property type="match status" value="1"/>
</dbReference>
<comment type="subcellular location">
    <subcellularLocation>
        <location evidence="5">Cytoplasm</location>
    </subcellularLocation>
</comment>
<dbReference type="EC" id="1.2.1.38" evidence="5"/>
<evidence type="ECO:0000313" key="9">
    <source>
        <dbReference type="Proteomes" id="UP000075320"/>
    </source>
</evidence>
<dbReference type="GO" id="GO:0005737">
    <property type="term" value="C:cytoplasm"/>
    <property type="evidence" value="ECO:0007669"/>
    <property type="project" value="UniProtKB-SubCell"/>
</dbReference>
<gene>
    <name evidence="5" type="primary">argC</name>
    <name evidence="8" type="ORF">AZI86_13395</name>
</gene>
<dbReference type="InterPro" id="IPR023013">
    <property type="entry name" value="AGPR_AS"/>
</dbReference>
<dbReference type="HAMAP" id="MF_00150">
    <property type="entry name" value="ArgC_type1"/>
    <property type="match status" value="1"/>
</dbReference>
<dbReference type="GO" id="GO:0051287">
    <property type="term" value="F:NAD binding"/>
    <property type="evidence" value="ECO:0007669"/>
    <property type="project" value="InterPro"/>
</dbReference>
<dbReference type="GO" id="GO:0003942">
    <property type="term" value="F:N-acetyl-gamma-glutamyl-phosphate reductase activity"/>
    <property type="evidence" value="ECO:0007669"/>
    <property type="project" value="UniProtKB-UniRule"/>
</dbReference>
<evidence type="ECO:0000256" key="6">
    <source>
        <dbReference type="PROSITE-ProRule" id="PRU10010"/>
    </source>
</evidence>
<evidence type="ECO:0000256" key="2">
    <source>
        <dbReference type="ARBA" id="ARBA00022605"/>
    </source>
</evidence>
<evidence type="ECO:0000256" key="1">
    <source>
        <dbReference type="ARBA" id="ARBA00022571"/>
    </source>
</evidence>
<evidence type="ECO:0000256" key="4">
    <source>
        <dbReference type="ARBA" id="ARBA00023002"/>
    </source>
</evidence>
<dbReference type="PROSITE" id="PS01224">
    <property type="entry name" value="ARGC"/>
    <property type="match status" value="1"/>
</dbReference>
<protein>
    <recommendedName>
        <fullName evidence="5">N-acetyl-gamma-glutamyl-phosphate reductase</fullName>
        <shortName evidence="5">AGPR</shortName>
        <ecNumber evidence="5">1.2.1.38</ecNumber>
    </recommendedName>
    <alternativeName>
        <fullName evidence="5">N-acetyl-glutamate semialdehyde dehydrogenase</fullName>
        <shortName evidence="5">NAGSA dehydrogenase</shortName>
    </alternativeName>
</protein>
<name>A0A150WJV5_BDEBC</name>
<evidence type="ECO:0000256" key="3">
    <source>
        <dbReference type="ARBA" id="ARBA00022857"/>
    </source>
</evidence>
<dbReference type="CDD" id="cd17895">
    <property type="entry name" value="AGPR_1_N"/>
    <property type="match status" value="1"/>
</dbReference>
<organism evidence="8 9">
    <name type="scientific">Bdellovibrio bacteriovorus</name>
    <dbReference type="NCBI Taxonomy" id="959"/>
    <lineage>
        <taxon>Bacteria</taxon>
        <taxon>Pseudomonadati</taxon>
        <taxon>Bdellovibrionota</taxon>
        <taxon>Bdellovibrionia</taxon>
        <taxon>Bdellovibrionales</taxon>
        <taxon>Pseudobdellovibrionaceae</taxon>
        <taxon>Bdellovibrio</taxon>
    </lineage>
</organism>
<keyword evidence="2 5" id="KW-0028">Amino-acid biosynthesis</keyword>
<keyword evidence="9" id="KW-1185">Reference proteome</keyword>
<feature type="active site" evidence="5 6">
    <location>
        <position position="150"/>
    </location>
</feature>
<feature type="domain" description="Semialdehyde dehydrogenase NAD-binding" evidence="7">
    <location>
        <begin position="5"/>
        <end position="143"/>
    </location>
</feature>
<dbReference type="InterPro" id="IPR036291">
    <property type="entry name" value="NAD(P)-bd_dom_sf"/>
</dbReference>
<reference evidence="8 9" key="1">
    <citation type="submission" date="2016-03" db="EMBL/GenBank/DDBJ databases">
        <authorList>
            <person name="Ploux O."/>
        </authorList>
    </citation>
    <scope>NUCLEOTIDE SEQUENCE [LARGE SCALE GENOMIC DNA]</scope>
    <source>
        <strain evidence="8 9">R0</strain>
    </source>
</reference>
<comment type="similarity">
    <text evidence="5">Belongs to the NAGSA dehydrogenase family. Type 1 subfamily.</text>
</comment>
<evidence type="ECO:0000256" key="5">
    <source>
        <dbReference type="HAMAP-Rule" id="MF_00150"/>
    </source>
</evidence>
<dbReference type="InterPro" id="IPR000706">
    <property type="entry name" value="AGPR_type-1"/>
</dbReference>
<dbReference type="SMART" id="SM00859">
    <property type="entry name" value="Semialdhyde_dh"/>
    <property type="match status" value="1"/>
</dbReference>
<sequence>MKKITCSVVGARGYSGIETARLLLQHPNVRLTHCFATSDFELGSFFGSASLIEKANSVQCLPDSEILKNLTDVVFLATPAETSLSLAPKIIAAGKKVIDLSGAFRLKNNDYKKWYGFEHDNKDLLATAEYGLSPWAGPAGKTKLVANPGCYATAITMALAPLLKAGLIEESSVVVDAKSGTSGAGKKASENMLFTEVDGECLPYKVGKHQHYPEIVEALEMLTGKKVDLHLTTSLLPTRRGIIAGVYAKVKAGVSLDKVESAFAESYHGYALVRHGTVTKNPNLLSLKKVVGTGETHISYELEGGRLYVFSCIDNLLKGAASQAVENLNRIFDFPVSTGLTQLEALT</sequence>
<comment type="pathway">
    <text evidence="5">Amino-acid biosynthesis; L-arginine biosynthesis; N(2)-acetyl-L-ornithine from L-glutamate: step 3/4.</text>
</comment>
<dbReference type="OrthoDB" id="9801289at2"/>
<dbReference type="InterPro" id="IPR000534">
    <property type="entry name" value="Semialdehyde_DH_NAD-bd"/>
</dbReference>